<dbReference type="GO" id="GO:0005524">
    <property type="term" value="F:ATP binding"/>
    <property type="evidence" value="ECO:0007669"/>
    <property type="project" value="UniProtKB-KW"/>
</dbReference>
<evidence type="ECO:0000256" key="14">
    <source>
        <dbReference type="ARBA" id="ARBA00022840"/>
    </source>
</evidence>
<dbReference type="Gene3D" id="3.40.50.300">
    <property type="entry name" value="P-loop containing nucleotide triphosphate hydrolases"/>
    <property type="match status" value="1"/>
</dbReference>
<evidence type="ECO:0000256" key="11">
    <source>
        <dbReference type="ARBA" id="ARBA00022679"/>
    </source>
</evidence>
<keyword evidence="12" id="KW-0547">Nucleotide-binding</keyword>
<sequence length="171" mass="17623">MLGGAGSGKSDLAERLAVLTGLPRVYLATAEAYDDEMRAKVAAHRASRGPDWSTQEAPLDLVGALAQAPAGHVVLIDCLTMLLSNHLLAGSDLAGESARLLGALRDVAGPVVAVSNEVGQGIVPDNALGRRFRTAQGRLNRDIAAQSALVIGVMAGLPFALKGPLPEEIAQ</sequence>
<evidence type="ECO:0000256" key="8">
    <source>
        <dbReference type="ARBA" id="ARBA00012016"/>
    </source>
</evidence>
<comment type="similarity">
    <text evidence="7">Belongs to the CobU/CobP family.</text>
</comment>
<dbReference type="GO" id="GO:0043752">
    <property type="term" value="F:adenosylcobinamide kinase activity"/>
    <property type="evidence" value="ECO:0007669"/>
    <property type="project" value="UniProtKB-EC"/>
</dbReference>
<comment type="catalytic activity">
    <reaction evidence="3">
        <text>adenosylcob(III)inamide + GTP = adenosylcob(III)inamide phosphate + GDP + H(+)</text>
        <dbReference type="Rhea" id="RHEA:15765"/>
        <dbReference type="ChEBI" id="CHEBI:2480"/>
        <dbReference type="ChEBI" id="CHEBI:15378"/>
        <dbReference type="ChEBI" id="CHEBI:37565"/>
        <dbReference type="ChEBI" id="CHEBI:58189"/>
        <dbReference type="ChEBI" id="CHEBI:58502"/>
        <dbReference type="EC" id="2.7.1.156"/>
    </reaction>
</comment>
<dbReference type="Pfam" id="PF02283">
    <property type="entry name" value="CobU"/>
    <property type="match status" value="1"/>
</dbReference>
<dbReference type="PANTHER" id="PTHR34848:SF1">
    <property type="entry name" value="BIFUNCTIONAL ADENOSYLCOBALAMIN BIOSYNTHESIS PROTEIN COBU"/>
    <property type="match status" value="1"/>
</dbReference>
<dbReference type="NCBIfam" id="NF004469">
    <property type="entry name" value="PRK05800.1"/>
    <property type="match status" value="1"/>
</dbReference>
<dbReference type="PANTHER" id="PTHR34848">
    <property type="match status" value="1"/>
</dbReference>
<dbReference type="EMBL" id="LAZR01024655">
    <property type="protein sequence ID" value="KKL74424.1"/>
    <property type="molecule type" value="Genomic_DNA"/>
</dbReference>
<organism evidence="18">
    <name type="scientific">marine sediment metagenome</name>
    <dbReference type="NCBI Taxonomy" id="412755"/>
    <lineage>
        <taxon>unclassified sequences</taxon>
        <taxon>metagenomes</taxon>
        <taxon>ecological metagenomes</taxon>
    </lineage>
</organism>
<evidence type="ECO:0000256" key="5">
    <source>
        <dbReference type="ARBA" id="ARBA00004692"/>
    </source>
</evidence>
<dbReference type="EC" id="2.7.1.156" evidence="8"/>
<dbReference type="GO" id="GO:0005525">
    <property type="term" value="F:GTP binding"/>
    <property type="evidence" value="ECO:0007669"/>
    <property type="project" value="UniProtKB-KW"/>
</dbReference>
<dbReference type="PIRSF" id="PIRSF006135">
    <property type="entry name" value="CobU"/>
    <property type="match status" value="1"/>
</dbReference>
<gene>
    <name evidence="18" type="ORF">LCGC14_2065040</name>
</gene>
<evidence type="ECO:0000256" key="10">
    <source>
        <dbReference type="ARBA" id="ARBA00022573"/>
    </source>
</evidence>
<comment type="pathway">
    <text evidence="6">Cofactor biosynthesis; adenosylcobalamin biosynthesis; adenosylcobalamin from cob(II)yrinate a,c-diamide: step 5/7.</text>
</comment>
<evidence type="ECO:0000256" key="7">
    <source>
        <dbReference type="ARBA" id="ARBA00007490"/>
    </source>
</evidence>
<comment type="pathway">
    <text evidence="5">Cofactor biosynthesis; adenosylcobalamin biosynthesis; adenosylcobalamin from cob(II)yrinate a,c-diamide: step 6/7.</text>
</comment>
<dbReference type="EC" id="2.7.7.62" evidence="9"/>
<dbReference type="AlphaFoldDB" id="A0A0F9EK75"/>
<dbReference type="GO" id="GO:0009236">
    <property type="term" value="P:cobalamin biosynthetic process"/>
    <property type="evidence" value="ECO:0007669"/>
    <property type="project" value="UniProtKB-KW"/>
</dbReference>
<evidence type="ECO:0000256" key="9">
    <source>
        <dbReference type="ARBA" id="ARBA00012523"/>
    </source>
</evidence>
<keyword evidence="13" id="KW-0418">Kinase</keyword>
<protein>
    <recommendedName>
        <fullName evidence="16">Adenosylcobinamide kinase</fullName>
        <ecNumber evidence="8">2.7.1.156</ecNumber>
        <ecNumber evidence="9">2.7.7.62</ecNumber>
    </recommendedName>
    <alternativeName>
        <fullName evidence="17">Adenosylcobinamide-phosphate guanylyltransferase</fullName>
    </alternativeName>
</protein>
<keyword evidence="11" id="KW-0808">Transferase</keyword>
<comment type="catalytic activity">
    <reaction evidence="2">
        <text>adenosylcob(III)inamide phosphate + GTP + H(+) = adenosylcob(III)inamide-GDP + diphosphate</text>
        <dbReference type="Rhea" id="RHEA:22712"/>
        <dbReference type="ChEBI" id="CHEBI:15378"/>
        <dbReference type="ChEBI" id="CHEBI:33019"/>
        <dbReference type="ChEBI" id="CHEBI:37565"/>
        <dbReference type="ChEBI" id="CHEBI:58502"/>
        <dbReference type="ChEBI" id="CHEBI:60487"/>
        <dbReference type="EC" id="2.7.7.62"/>
    </reaction>
</comment>
<evidence type="ECO:0000256" key="15">
    <source>
        <dbReference type="ARBA" id="ARBA00023134"/>
    </source>
</evidence>
<keyword evidence="15" id="KW-0342">GTP-binding</keyword>
<dbReference type="CDD" id="cd00544">
    <property type="entry name" value="CobU"/>
    <property type="match status" value="1"/>
</dbReference>
<evidence type="ECO:0000313" key="18">
    <source>
        <dbReference type="EMBL" id="KKL74424.1"/>
    </source>
</evidence>
<comment type="catalytic activity">
    <reaction evidence="1">
        <text>adenosylcob(III)inamide + ATP = adenosylcob(III)inamide phosphate + ADP + H(+)</text>
        <dbReference type="Rhea" id="RHEA:15769"/>
        <dbReference type="ChEBI" id="CHEBI:2480"/>
        <dbReference type="ChEBI" id="CHEBI:15378"/>
        <dbReference type="ChEBI" id="CHEBI:30616"/>
        <dbReference type="ChEBI" id="CHEBI:58502"/>
        <dbReference type="ChEBI" id="CHEBI:456216"/>
        <dbReference type="EC" id="2.7.1.156"/>
    </reaction>
</comment>
<dbReference type="SUPFAM" id="SSF52540">
    <property type="entry name" value="P-loop containing nucleoside triphosphate hydrolases"/>
    <property type="match status" value="1"/>
</dbReference>
<evidence type="ECO:0000256" key="17">
    <source>
        <dbReference type="ARBA" id="ARBA00030571"/>
    </source>
</evidence>
<comment type="caution">
    <text evidence="18">The sequence shown here is derived from an EMBL/GenBank/DDBJ whole genome shotgun (WGS) entry which is preliminary data.</text>
</comment>
<keyword evidence="10" id="KW-0169">Cobalamin biosynthesis</keyword>
<evidence type="ECO:0000256" key="4">
    <source>
        <dbReference type="ARBA" id="ARBA00003889"/>
    </source>
</evidence>
<evidence type="ECO:0000256" key="1">
    <source>
        <dbReference type="ARBA" id="ARBA00000312"/>
    </source>
</evidence>
<dbReference type="GO" id="GO:0008820">
    <property type="term" value="F:cobinamide phosphate guanylyltransferase activity"/>
    <property type="evidence" value="ECO:0007669"/>
    <property type="project" value="UniProtKB-EC"/>
</dbReference>
<accession>A0A0F9EK75</accession>
<evidence type="ECO:0000256" key="16">
    <source>
        <dbReference type="ARBA" id="ARBA00029570"/>
    </source>
</evidence>
<evidence type="ECO:0000256" key="6">
    <source>
        <dbReference type="ARBA" id="ARBA00005159"/>
    </source>
</evidence>
<evidence type="ECO:0000256" key="2">
    <source>
        <dbReference type="ARBA" id="ARBA00000711"/>
    </source>
</evidence>
<comment type="function">
    <text evidence="4">Catalyzes ATP-dependent phosphorylation of adenosylcobinamide and addition of GMP to adenosylcobinamide phosphate.</text>
</comment>
<proteinExistence type="inferred from homology"/>
<keyword evidence="14" id="KW-0067">ATP-binding</keyword>
<evidence type="ECO:0000256" key="12">
    <source>
        <dbReference type="ARBA" id="ARBA00022741"/>
    </source>
</evidence>
<dbReference type="InterPro" id="IPR003203">
    <property type="entry name" value="CobU/CobP"/>
</dbReference>
<reference evidence="18" key="1">
    <citation type="journal article" date="2015" name="Nature">
        <title>Complex archaea that bridge the gap between prokaryotes and eukaryotes.</title>
        <authorList>
            <person name="Spang A."/>
            <person name="Saw J.H."/>
            <person name="Jorgensen S.L."/>
            <person name="Zaremba-Niedzwiedzka K."/>
            <person name="Martijn J."/>
            <person name="Lind A.E."/>
            <person name="van Eijk R."/>
            <person name="Schleper C."/>
            <person name="Guy L."/>
            <person name="Ettema T.J."/>
        </authorList>
    </citation>
    <scope>NUCLEOTIDE SEQUENCE</scope>
</reference>
<evidence type="ECO:0000256" key="3">
    <source>
        <dbReference type="ARBA" id="ARBA00001522"/>
    </source>
</evidence>
<dbReference type="InterPro" id="IPR027417">
    <property type="entry name" value="P-loop_NTPase"/>
</dbReference>
<name>A0A0F9EK75_9ZZZZ</name>
<evidence type="ECO:0000256" key="13">
    <source>
        <dbReference type="ARBA" id="ARBA00022777"/>
    </source>
</evidence>